<dbReference type="Proteomes" id="UP001438707">
    <property type="component" value="Unassembled WGS sequence"/>
</dbReference>
<dbReference type="PANTHER" id="PTHR31984:SF17">
    <property type="entry name" value="TRANSCRIPTIONAL REGULATOR"/>
    <property type="match status" value="1"/>
</dbReference>
<dbReference type="PANTHER" id="PTHR31984">
    <property type="entry name" value="TRANSPORTER, PUTATIVE (DUF179)-RELATED"/>
    <property type="match status" value="1"/>
</dbReference>
<dbReference type="Gene3D" id="3.40.1740.10">
    <property type="entry name" value="VC0467-like"/>
    <property type="match status" value="1"/>
</dbReference>
<evidence type="ECO:0000313" key="2">
    <source>
        <dbReference type="EMBL" id="KAK9842991.1"/>
    </source>
</evidence>
<name>A0AAW1SAZ6_9CHLO</name>
<evidence type="ECO:0008006" key="4">
    <source>
        <dbReference type="Google" id="ProtNLM"/>
    </source>
</evidence>
<gene>
    <name evidence="2" type="ORF">WJX74_005403</name>
</gene>
<feature type="region of interest" description="Disordered" evidence="1">
    <location>
        <begin position="46"/>
        <end position="67"/>
    </location>
</feature>
<organism evidence="2 3">
    <name type="scientific">Apatococcus lobatus</name>
    <dbReference type="NCBI Taxonomy" id="904363"/>
    <lineage>
        <taxon>Eukaryota</taxon>
        <taxon>Viridiplantae</taxon>
        <taxon>Chlorophyta</taxon>
        <taxon>core chlorophytes</taxon>
        <taxon>Trebouxiophyceae</taxon>
        <taxon>Chlorellales</taxon>
        <taxon>Chlorellaceae</taxon>
        <taxon>Apatococcus</taxon>
    </lineage>
</organism>
<dbReference type="EMBL" id="JALJOS010000002">
    <property type="protein sequence ID" value="KAK9842991.1"/>
    <property type="molecule type" value="Genomic_DNA"/>
</dbReference>
<accession>A0AAW1SAZ6</accession>
<comment type="caution">
    <text evidence="2">The sequence shown here is derived from an EMBL/GenBank/DDBJ whole genome shotgun (WGS) entry which is preliminary data.</text>
</comment>
<reference evidence="2 3" key="1">
    <citation type="journal article" date="2024" name="Nat. Commun.">
        <title>Phylogenomics reveals the evolutionary origins of lichenization in chlorophyte algae.</title>
        <authorList>
            <person name="Puginier C."/>
            <person name="Libourel C."/>
            <person name="Otte J."/>
            <person name="Skaloud P."/>
            <person name="Haon M."/>
            <person name="Grisel S."/>
            <person name="Petersen M."/>
            <person name="Berrin J.G."/>
            <person name="Delaux P.M."/>
            <person name="Dal Grande F."/>
            <person name="Keller J."/>
        </authorList>
    </citation>
    <scope>NUCLEOTIDE SEQUENCE [LARGE SCALE GENOMIC DNA]</scope>
    <source>
        <strain evidence="2 3">SAG 2145</strain>
    </source>
</reference>
<evidence type="ECO:0000313" key="3">
    <source>
        <dbReference type="Proteomes" id="UP001438707"/>
    </source>
</evidence>
<dbReference type="Pfam" id="PF02622">
    <property type="entry name" value="DUF179"/>
    <property type="match status" value="1"/>
</dbReference>
<evidence type="ECO:0000256" key="1">
    <source>
        <dbReference type="SAM" id="MobiDB-lite"/>
    </source>
</evidence>
<dbReference type="SUPFAM" id="SSF143456">
    <property type="entry name" value="VC0467-like"/>
    <property type="match status" value="1"/>
</dbReference>
<sequence>MTGTAALLLADVSQLAATAPRLALQRRSKNCLTQLRKSRAKQDLTSVCQAAGSGSEDTGSESSSQDPVDWRSFRAQLVALEQQQLQSISAQPLIKAQQAGDKPHWVHQIACPEAGSLLIARHPDIGVFTRTVILILQHGNQPTSAVTGLILNLPTKLEVQKLVAEEGIRAPPGHRLRMGGPCRPAGLFALHSSKGLARSLPILDGVYQCDDMQVLAAAMNEGALPPQQVRFFLGYAGWTVEQLTWEVEVGTWWIAAASSSLIRECLQGVGWQEDASNESDGMWHRLCRLLDVQSHNSPAPGMGDFLP</sequence>
<dbReference type="InterPro" id="IPR003774">
    <property type="entry name" value="AlgH-like"/>
</dbReference>
<feature type="compositionally biased region" description="Low complexity" evidence="1">
    <location>
        <begin position="52"/>
        <end position="64"/>
    </location>
</feature>
<proteinExistence type="predicted"/>
<protein>
    <recommendedName>
        <fullName evidence="4">Transcriptional regulator</fullName>
    </recommendedName>
</protein>
<dbReference type="AlphaFoldDB" id="A0AAW1SAZ6"/>
<keyword evidence="3" id="KW-1185">Reference proteome</keyword>